<evidence type="ECO:0000313" key="2">
    <source>
        <dbReference type="Proteomes" id="UP000886998"/>
    </source>
</evidence>
<name>A0A8X6YPW2_9ARAC</name>
<comment type="caution">
    <text evidence="1">The sequence shown here is derived from an EMBL/GenBank/DDBJ whole genome shotgun (WGS) entry which is preliminary data.</text>
</comment>
<dbReference type="AlphaFoldDB" id="A0A8X6YPW2"/>
<sequence length="112" mass="12988">MIQNPKFNTVECIEGVDNLKQYLVSQRSVDNFKISVDSVIILARDSGIDPKFPISNLRKMVYLFVYEGVMNQLQIPSRNSRSLQLMDDLPYYLSAIRYSAFCMFHKILLMIS</sequence>
<protein>
    <submittedName>
        <fullName evidence="1">Uncharacterized protein</fullName>
    </submittedName>
</protein>
<gene>
    <name evidence="1" type="primary">NCL1_54128</name>
    <name evidence="1" type="ORF">TNIN_271</name>
</gene>
<accession>A0A8X6YPW2</accession>
<keyword evidence="2" id="KW-1185">Reference proteome</keyword>
<proteinExistence type="predicted"/>
<dbReference type="Proteomes" id="UP000886998">
    <property type="component" value="Unassembled WGS sequence"/>
</dbReference>
<organism evidence="1 2">
    <name type="scientific">Trichonephila inaurata madagascariensis</name>
    <dbReference type="NCBI Taxonomy" id="2747483"/>
    <lineage>
        <taxon>Eukaryota</taxon>
        <taxon>Metazoa</taxon>
        <taxon>Ecdysozoa</taxon>
        <taxon>Arthropoda</taxon>
        <taxon>Chelicerata</taxon>
        <taxon>Arachnida</taxon>
        <taxon>Araneae</taxon>
        <taxon>Araneomorphae</taxon>
        <taxon>Entelegynae</taxon>
        <taxon>Araneoidea</taxon>
        <taxon>Nephilidae</taxon>
        <taxon>Trichonephila</taxon>
        <taxon>Trichonephila inaurata</taxon>
    </lineage>
</organism>
<reference evidence="1" key="1">
    <citation type="submission" date="2020-08" db="EMBL/GenBank/DDBJ databases">
        <title>Multicomponent nature underlies the extraordinary mechanical properties of spider dragline silk.</title>
        <authorList>
            <person name="Kono N."/>
            <person name="Nakamura H."/>
            <person name="Mori M."/>
            <person name="Yoshida Y."/>
            <person name="Ohtoshi R."/>
            <person name="Malay A.D."/>
            <person name="Moran D.A.P."/>
            <person name="Tomita M."/>
            <person name="Numata K."/>
            <person name="Arakawa K."/>
        </authorList>
    </citation>
    <scope>NUCLEOTIDE SEQUENCE</scope>
</reference>
<dbReference type="EMBL" id="BMAV01020986">
    <property type="protein sequence ID" value="GFY74820.1"/>
    <property type="molecule type" value="Genomic_DNA"/>
</dbReference>
<evidence type="ECO:0000313" key="1">
    <source>
        <dbReference type="EMBL" id="GFY74820.1"/>
    </source>
</evidence>